<dbReference type="AlphaFoldDB" id="W6N799"/>
<protein>
    <submittedName>
        <fullName evidence="1">Conserved domain protein</fullName>
    </submittedName>
</protein>
<gene>
    <name evidence="1" type="ORF">CTDIVETGP_2220</name>
</gene>
<dbReference type="GeneID" id="70359359"/>
<evidence type="ECO:0000313" key="2">
    <source>
        <dbReference type="Proteomes" id="UP000019482"/>
    </source>
</evidence>
<dbReference type="Proteomes" id="UP000019482">
    <property type="component" value="Unassembled WGS sequence"/>
</dbReference>
<keyword evidence="2" id="KW-1185">Reference proteome</keyword>
<name>W6N799_CLOTY</name>
<dbReference type="EMBL" id="CBXI010000040">
    <property type="protein sequence ID" value="CDL92150.1"/>
    <property type="molecule type" value="Genomic_DNA"/>
</dbReference>
<proteinExistence type="predicted"/>
<evidence type="ECO:0000313" key="1">
    <source>
        <dbReference type="EMBL" id="CDL92150.1"/>
    </source>
</evidence>
<accession>W6N799</accession>
<reference evidence="1 2" key="1">
    <citation type="journal article" date="2015" name="Genome Announc.">
        <title>Draft Genome Sequence of Clostridium tyrobutyricum Strain DIVETGP, Isolated from Cow's Milk for Grana Padano Production.</title>
        <authorList>
            <person name="Soggiu A."/>
            <person name="Piras C."/>
            <person name="Gaiarsa S."/>
            <person name="Sassera D."/>
            <person name="Roncada P."/>
            <person name="Bendixen E."/>
            <person name="Brasca M."/>
            <person name="Bonizzi L."/>
        </authorList>
    </citation>
    <scope>NUCLEOTIDE SEQUENCE [LARGE SCALE GENOMIC DNA]</scope>
    <source>
        <strain evidence="1 2">DIVETGP</strain>
    </source>
</reference>
<sequence length="55" mass="6370">MVLFGKKKSMGQIPLVNSNQFETRLCNFSFQTGIKPEKAQELKGWSIAYKLYKQD</sequence>
<comment type="caution">
    <text evidence="1">The sequence shown here is derived from an EMBL/GenBank/DDBJ whole genome shotgun (WGS) entry which is preliminary data.</text>
</comment>
<organism evidence="1 2">
    <name type="scientific">Clostridium tyrobutyricum DIVETGP</name>
    <dbReference type="NCBI Taxonomy" id="1408889"/>
    <lineage>
        <taxon>Bacteria</taxon>
        <taxon>Bacillati</taxon>
        <taxon>Bacillota</taxon>
        <taxon>Clostridia</taxon>
        <taxon>Eubacteriales</taxon>
        <taxon>Clostridiaceae</taxon>
        <taxon>Clostridium</taxon>
    </lineage>
</organism>
<dbReference type="RefSeq" id="WP_017895064.1">
    <property type="nucleotide sequence ID" value="NZ_CBXI010000040.1"/>
</dbReference>